<dbReference type="Pfam" id="PF00856">
    <property type="entry name" value="SET"/>
    <property type="match status" value="1"/>
</dbReference>
<feature type="domain" description="MYND-type" evidence="6">
    <location>
        <begin position="46"/>
        <end position="86"/>
    </location>
</feature>
<dbReference type="PROSITE" id="PS50865">
    <property type="entry name" value="ZF_MYND_2"/>
    <property type="match status" value="1"/>
</dbReference>
<dbReference type="InterPro" id="IPR002893">
    <property type="entry name" value="Znf_MYND"/>
</dbReference>
<evidence type="ECO:0000259" key="6">
    <source>
        <dbReference type="PROSITE" id="PS50865"/>
    </source>
</evidence>
<evidence type="ECO:0000259" key="5">
    <source>
        <dbReference type="PROSITE" id="PS50280"/>
    </source>
</evidence>
<dbReference type="Proteomes" id="UP000054018">
    <property type="component" value="Unassembled WGS sequence"/>
</dbReference>
<dbReference type="AlphaFoldDB" id="A0A0C9ZPI8"/>
<dbReference type="Gene3D" id="6.10.140.2220">
    <property type="match status" value="1"/>
</dbReference>
<dbReference type="Gene3D" id="1.10.220.160">
    <property type="match status" value="1"/>
</dbReference>
<dbReference type="PANTHER" id="PTHR12197:SF251">
    <property type="entry name" value="EG:BACR7C10.4 PROTEIN"/>
    <property type="match status" value="1"/>
</dbReference>
<feature type="domain" description="SET" evidence="5">
    <location>
        <begin position="149"/>
        <end position="238"/>
    </location>
</feature>
<dbReference type="Gene3D" id="2.170.270.10">
    <property type="entry name" value="SET domain"/>
    <property type="match status" value="1"/>
</dbReference>
<reference evidence="7 8" key="1">
    <citation type="submission" date="2014-04" db="EMBL/GenBank/DDBJ databases">
        <authorList>
            <consortium name="DOE Joint Genome Institute"/>
            <person name="Kuo A."/>
            <person name="Kohler A."/>
            <person name="Costa M.D."/>
            <person name="Nagy L.G."/>
            <person name="Floudas D."/>
            <person name="Copeland A."/>
            <person name="Barry K.W."/>
            <person name="Cichocki N."/>
            <person name="Veneault-Fourrey C."/>
            <person name="LaButti K."/>
            <person name="Lindquist E.A."/>
            <person name="Lipzen A."/>
            <person name="Lundell T."/>
            <person name="Morin E."/>
            <person name="Murat C."/>
            <person name="Sun H."/>
            <person name="Tunlid A."/>
            <person name="Henrissat B."/>
            <person name="Grigoriev I.V."/>
            <person name="Hibbett D.S."/>
            <person name="Martin F."/>
            <person name="Nordberg H.P."/>
            <person name="Cantor M.N."/>
            <person name="Hua S.X."/>
        </authorList>
    </citation>
    <scope>NUCLEOTIDE SEQUENCE [LARGE SCALE GENOMIC DNA]</scope>
    <source>
        <strain evidence="7 8">441</strain>
    </source>
</reference>
<keyword evidence="8" id="KW-1185">Reference proteome</keyword>
<dbReference type="SUPFAM" id="SSF82199">
    <property type="entry name" value="SET domain"/>
    <property type="match status" value="1"/>
</dbReference>
<dbReference type="InterPro" id="IPR001214">
    <property type="entry name" value="SET_dom"/>
</dbReference>
<dbReference type="PROSITE" id="PS01360">
    <property type="entry name" value="ZF_MYND_1"/>
    <property type="match status" value="1"/>
</dbReference>
<keyword evidence="2 4" id="KW-0863">Zinc-finger</keyword>
<dbReference type="PANTHER" id="PTHR12197">
    <property type="entry name" value="HISTONE-LYSINE N-METHYLTRANSFERASE SMYD"/>
    <property type="match status" value="1"/>
</dbReference>
<dbReference type="GO" id="GO:0008270">
    <property type="term" value="F:zinc ion binding"/>
    <property type="evidence" value="ECO:0007669"/>
    <property type="project" value="UniProtKB-KW"/>
</dbReference>
<proteinExistence type="predicted"/>
<gene>
    <name evidence="7" type="ORF">PISMIDRAFT_98964</name>
</gene>
<evidence type="ECO:0000313" key="7">
    <source>
        <dbReference type="EMBL" id="KIK24237.1"/>
    </source>
</evidence>
<dbReference type="InterPro" id="IPR046341">
    <property type="entry name" value="SET_dom_sf"/>
</dbReference>
<dbReference type="SUPFAM" id="SSF144232">
    <property type="entry name" value="HIT/MYND zinc finger-like"/>
    <property type="match status" value="1"/>
</dbReference>
<evidence type="ECO:0000313" key="8">
    <source>
        <dbReference type="Proteomes" id="UP000054018"/>
    </source>
</evidence>
<dbReference type="HOGENOM" id="CLU_611183_0_0_1"/>
<dbReference type="CDD" id="cd20071">
    <property type="entry name" value="SET_SMYD"/>
    <property type="match status" value="1"/>
</dbReference>
<evidence type="ECO:0008006" key="9">
    <source>
        <dbReference type="Google" id="ProtNLM"/>
    </source>
</evidence>
<dbReference type="EMBL" id="KN833718">
    <property type="protein sequence ID" value="KIK24237.1"/>
    <property type="molecule type" value="Genomic_DNA"/>
</dbReference>
<organism evidence="7 8">
    <name type="scientific">Pisolithus microcarpus 441</name>
    <dbReference type="NCBI Taxonomy" id="765257"/>
    <lineage>
        <taxon>Eukaryota</taxon>
        <taxon>Fungi</taxon>
        <taxon>Dikarya</taxon>
        <taxon>Basidiomycota</taxon>
        <taxon>Agaricomycotina</taxon>
        <taxon>Agaricomycetes</taxon>
        <taxon>Agaricomycetidae</taxon>
        <taxon>Boletales</taxon>
        <taxon>Sclerodermatineae</taxon>
        <taxon>Pisolithaceae</taxon>
        <taxon>Pisolithus</taxon>
    </lineage>
</organism>
<dbReference type="OrthoDB" id="5945798at2759"/>
<dbReference type="PROSITE" id="PS50280">
    <property type="entry name" value="SET"/>
    <property type="match status" value="1"/>
</dbReference>
<name>A0A0C9ZPI8_9AGAM</name>
<evidence type="ECO:0000256" key="2">
    <source>
        <dbReference type="ARBA" id="ARBA00022771"/>
    </source>
</evidence>
<evidence type="ECO:0000256" key="4">
    <source>
        <dbReference type="PROSITE-ProRule" id="PRU00134"/>
    </source>
</evidence>
<dbReference type="Pfam" id="PF01753">
    <property type="entry name" value="zf-MYND"/>
    <property type="match status" value="1"/>
</dbReference>
<keyword evidence="1" id="KW-0479">Metal-binding</keyword>
<dbReference type="STRING" id="765257.A0A0C9ZPI8"/>
<evidence type="ECO:0000256" key="1">
    <source>
        <dbReference type="ARBA" id="ARBA00022723"/>
    </source>
</evidence>
<sequence length="437" mass="47717">MPIVLQAHPTARDKAVSEIRASAGSVLVAVPCLAKVVLDTEKGRRCDHCLAADQCQRLRRCSGCGSYWYCDVRCQRSHWPTHKRYCADFPRYACSPAFAQLHAHQKLDAVLLTHLLAECSAASDASGVDHVATFTSLLPAPVAAAVQCPPTCPLTSTGKPSLSPSELYSRFANNNFAIHSHFTTIAHGIFPLASRLFNHSCLPNAFPKYTLHRRHQVQMSIVAMRDIEAGEEVCISYVDPALLDTRQQIFRFTYGFTCTCPSCTTLSIVRTTSLPTPTSEADIATRLVNHVFPRVTPTDISITLPSTLPSLTALPSSLHVALHESFLTKITDRFSTASHEGPFDVAWENGLAALALYTLIYPPNYPQIGLHLLELSKTAWNAHIISQPSMPVTDPVQCARVCLDLARQILDVIGPEGDPEGPAKELEVLDGLLNGDT</sequence>
<keyword evidence="3" id="KW-0862">Zinc</keyword>
<evidence type="ECO:0000256" key="3">
    <source>
        <dbReference type="ARBA" id="ARBA00022833"/>
    </source>
</evidence>
<dbReference type="GO" id="GO:0005634">
    <property type="term" value="C:nucleus"/>
    <property type="evidence" value="ECO:0007669"/>
    <property type="project" value="TreeGrafter"/>
</dbReference>
<reference evidence="8" key="2">
    <citation type="submission" date="2015-01" db="EMBL/GenBank/DDBJ databases">
        <title>Evolutionary Origins and Diversification of the Mycorrhizal Mutualists.</title>
        <authorList>
            <consortium name="DOE Joint Genome Institute"/>
            <consortium name="Mycorrhizal Genomics Consortium"/>
            <person name="Kohler A."/>
            <person name="Kuo A."/>
            <person name="Nagy L.G."/>
            <person name="Floudas D."/>
            <person name="Copeland A."/>
            <person name="Barry K.W."/>
            <person name="Cichocki N."/>
            <person name="Veneault-Fourrey C."/>
            <person name="LaButti K."/>
            <person name="Lindquist E.A."/>
            <person name="Lipzen A."/>
            <person name="Lundell T."/>
            <person name="Morin E."/>
            <person name="Murat C."/>
            <person name="Riley R."/>
            <person name="Ohm R."/>
            <person name="Sun H."/>
            <person name="Tunlid A."/>
            <person name="Henrissat B."/>
            <person name="Grigoriev I.V."/>
            <person name="Hibbett D.S."/>
            <person name="Martin F."/>
        </authorList>
    </citation>
    <scope>NUCLEOTIDE SEQUENCE [LARGE SCALE GENOMIC DNA]</scope>
    <source>
        <strain evidence="8">441</strain>
    </source>
</reference>
<dbReference type="InterPro" id="IPR050869">
    <property type="entry name" value="H3K4_H4K5_MeTrfase"/>
</dbReference>
<accession>A0A0C9ZPI8</accession>
<protein>
    <recommendedName>
        <fullName evidence="9">SET domain-containing protein</fullName>
    </recommendedName>
</protein>